<dbReference type="Proteomes" id="UP000324800">
    <property type="component" value="Unassembled WGS sequence"/>
</dbReference>
<accession>A0A5J4WGL3</accession>
<name>A0A5J4WGL3_9EUKA</name>
<protein>
    <submittedName>
        <fullName evidence="1">Uncharacterized protein</fullName>
    </submittedName>
</protein>
<dbReference type="AlphaFoldDB" id="A0A5J4WGL3"/>
<sequence length="92" mass="10602">MTIRQWMRDEKDVAIIAGALDLPDERETQRFAIHGIKMTEAAMADINMINREMVMNELLSTNHALRIIASDAQNEAENYIRSVRREGSLEDR</sequence>
<dbReference type="EMBL" id="SNRW01002135">
    <property type="protein sequence ID" value="KAA6393803.1"/>
    <property type="molecule type" value="Genomic_DNA"/>
</dbReference>
<organism evidence="1 2">
    <name type="scientific">Streblomastix strix</name>
    <dbReference type="NCBI Taxonomy" id="222440"/>
    <lineage>
        <taxon>Eukaryota</taxon>
        <taxon>Metamonada</taxon>
        <taxon>Preaxostyla</taxon>
        <taxon>Oxymonadida</taxon>
        <taxon>Streblomastigidae</taxon>
        <taxon>Streblomastix</taxon>
    </lineage>
</organism>
<evidence type="ECO:0000313" key="1">
    <source>
        <dbReference type="EMBL" id="KAA6393803.1"/>
    </source>
</evidence>
<reference evidence="1 2" key="1">
    <citation type="submission" date="2019-03" db="EMBL/GenBank/DDBJ databases">
        <title>Single cell metagenomics reveals metabolic interactions within the superorganism composed of flagellate Streblomastix strix and complex community of Bacteroidetes bacteria on its surface.</title>
        <authorList>
            <person name="Treitli S.C."/>
            <person name="Kolisko M."/>
            <person name="Husnik F."/>
            <person name="Keeling P."/>
            <person name="Hampl V."/>
        </authorList>
    </citation>
    <scope>NUCLEOTIDE SEQUENCE [LARGE SCALE GENOMIC DNA]</scope>
    <source>
        <strain evidence="1">ST1C</strain>
    </source>
</reference>
<evidence type="ECO:0000313" key="2">
    <source>
        <dbReference type="Proteomes" id="UP000324800"/>
    </source>
</evidence>
<gene>
    <name evidence="1" type="ORF">EZS28_010669</name>
</gene>
<comment type="caution">
    <text evidence="1">The sequence shown here is derived from an EMBL/GenBank/DDBJ whole genome shotgun (WGS) entry which is preliminary data.</text>
</comment>
<proteinExistence type="predicted"/>